<feature type="region of interest" description="Disordered" evidence="5">
    <location>
        <begin position="525"/>
        <end position="544"/>
    </location>
</feature>
<dbReference type="PROSITE" id="PS00107">
    <property type="entry name" value="PROTEIN_KINASE_ATP"/>
    <property type="match status" value="1"/>
</dbReference>
<organism evidence="7 8">
    <name type="scientific">Labrus bergylta</name>
    <name type="common">ballan wrasse</name>
    <dbReference type="NCBI Taxonomy" id="56723"/>
    <lineage>
        <taxon>Eukaryota</taxon>
        <taxon>Metazoa</taxon>
        <taxon>Chordata</taxon>
        <taxon>Craniata</taxon>
        <taxon>Vertebrata</taxon>
        <taxon>Euteleostomi</taxon>
        <taxon>Actinopterygii</taxon>
        <taxon>Neopterygii</taxon>
        <taxon>Teleostei</taxon>
        <taxon>Neoteleostei</taxon>
        <taxon>Acanthomorphata</taxon>
        <taxon>Eupercaria</taxon>
        <taxon>Labriformes</taxon>
        <taxon>Labridae</taxon>
        <taxon>Labrus</taxon>
    </lineage>
</organism>
<feature type="region of interest" description="Disordered" evidence="5">
    <location>
        <begin position="323"/>
        <end position="459"/>
    </location>
</feature>
<dbReference type="InterPro" id="IPR050235">
    <property type="entry name" value="CK1_Ser-Thr_kinase"/>
</dbReference>
<dbReference type="Ensembl" id="ENSLBET00000036980.1">
    <property type="protein sequence ID" value="ENSLBEP00000035480.1"/>
    <property type="gene ID" value="ENSLBEG00000026636.1"/>
</dbReference>
<dbReference type="PROSITE" id="PS00108">
    <property type="entry name" value="PROTEIN_KINASE_ST"/>
    <property type="match status" value="1"/>
</dbReference>
<proteinExistence type="predicted"/>
<dbReference type="GO" id="GO:0005524">
    <property type="term" value="F:ATP binding"/>
    <property type="evidence" value="ECO:0007669"/>
    <property type="project" value="UniProtKB-UniRule"/>
</dbReference>
<dbReference type="Gene3D" id="1.10.510.10">
    <property type="entry name" value="Transferase(Phosphotransferase) domain 1"/>
    <property type="match status" value="1"/>
</dbReference>
<feature type="compositionally biased region" description="Acidic residues" evidence="5">
    <location>
        <begin position="420"/>
        <end position="429"/>
    </location>
</feature>
<dbReference type="GO" id="GO:0035176">
    <property type="term" value="P:social behavior"/>
    <property type="evidence" value="ECO:0007669"/>
    <property type="project" value="Ensembl"/>
</dbReference>
<feature type="domain" description="Protein kinase" evidence="6">
    <location>
        <begin position="26"/>
        <end position="313"/>
    </location>
</feature>
<keyword evidence="2 4" id="KW-0547">Nucleotide-binding</keyword>
<dbReference type="FunCoup" id="A0A3Q3NKN6">
    <property type="interactions" value="1256"/>
</dbReference>
<dbReference type="GO" id="GO:0002118">
    <property type="term" value="P:aggressive behavior"/>
    <property type="evidence" value="ECO:0007669"/>
    <property type="project" value="Ensembl"/>
</dbReference>
<dbReference type="Proteomes" id="UP000261660">
    <property type="component" value="Unplaced"/>
</dbReference>
<feature type="binding site" evidence="4">
    <location>
        <position position="60"/>
    </location>
    <ligand>
        <name>ATP</name>
        <dbReference type="ChEBI" id="CHEBI:30616"/>
    </ligand>
</feature>
<evidence type="ECO:0000259" key="6">
    <source>
        <dbReference type="PROSITE" id="PS50011"/>
    </source>
</evidence>
<keyword evidence="8" id="KW-1185">Reference proteome</keyword>
<dbReference type="FunFam" id="1.10.510.10:FF:001195">
    <property type="entry name" value="VRK serine/threonine kinase 2"/>
    <property type="match status" value="1"/>
</dbReference>
<evidence type="ECO:0000256" key="3">
    <source>
        <dbReference type="ARBA" id="ARBA00022840"/>
    </source>
</evidence>
<dbReference type="OrthoDB" id="2687620at2759"/>
<dbReference type="SUPFAM" id="SSF56112">
    <property type="entry name" value="Protein kinase-like (PK-like)"/>
    <property type="match status" value="1"/>
</dbReference>
<dbReference type="GeneTree" id="ENSGT00940000158042"/>
<evidence type="ECO:0000313" key="8">
    <source>
        <dbReference type="Proteomes" id="UP000261660"/>
    </source>
</evidence>
<dbReference type="EC" id="2.7.11.1" evidence="1"/>
<dbReference type="InParanoid" id="A0A3Q3NKN6"/>
<feature type="compositionally biased region" description="Basic and acidic residues" evidence="5">
    <location>
        <begin position="328"/>
        <end position="349"/>
    </location>
</feature>
<evidence type="ECO:0000256" key="1">
    <source>
        <dbReference type="ARBA" id="ARBA00012513"/>
    </source>
</evidence>
<keyword evidence="3 4" id="KW-0067">ATP-binding</keyword>
<dbReference type="InterPro" id="IPR000719">
    <property type="entry name" value="Prot_kinase_dom"/>
</dbReference>
<dbReference type="InterPro" id="IPR011009">
    <property type="entry name" value="Kinase-like_dom_sf"/>
</dbReference>
<dbReference type="GO" id="GO:0004674">
    <property type="term" value="F:protein serine/threonine kinase activity"/>
    <property type="evidence" value="ECO:0007669"/>
    <property type="project" value="UniProtKB-EC"/>
</dbReference>
<evidence type="ECO:0000256" key="2">
    <source>
        <dbReference type="ARBA" id="ARBA00022741"/>
    </source>
</evidence>
<evidence type="ECO:0000256" key="5">
    <source>
        <dbReference type="SAM" id="MobiDB-lite"/>
    </source>
</evidence>
<evidence type="ECO:0000313" key="7">
    <source>
        <dbReference type="Ensembl" id="ENSLBEP00000035480.1"/>
    </source>
</evidence>
<name>A0A3Q3NKN6_9LABR</name>
<dbReference type="PROSITE" id="PS50011">
    <property type="entry name" value="PROTEIN_KINASE_DOM"/>
    <property type="match status" value="1"/>
</dbReference>
<accession>A0A3Q3NKN6</accession>
<feature type="compositionally biased region" description="Low complexity" evidence="5">
    <location>
        <begin position="350"/>
        <end position="360"/>
    </location>
</feature>
<reference evidence="7" key="1">
    <citation type="submission" date="2025-08" db="UniProtKB">
        <authorList>
            <consortium name="Ensembl"/>
        </authorList>
    </citation>
    <scope>IDENTIFICATION</scope>
</reference>
<dbReference type="InterPro" id="IPR017441">
    <property type="entry name" value="Protein_kinase_ATP_BS"/>
</dbReference>
<evidence type="ECO:0000256" key="4">
    <source>
        <dbReference type="PROSITE-ProRule" id="PRU10141"/>
    </source>
</evidence>
<dbReference type="SMART" id="SM00220">
    <property type="entry name" value="S_TKc"/>
    <property type="match status" value="1"/>
</dbReference>
<dbReference type="AlphaFoldDB" id="A0A3Q3NKN6"/>
<dbReference type="InterPro" id="IPR008271">
    <property type="entry name" value="Ser/Thr_kinase_AS"/>
</dbReference>
<sequence>MAPKKTALPKPLPQGFILTDTEKKKWRLGEIIGQGGFGLIYLASQDVDRPVAADTDFVIKVEYQENGPLFSELKFYQRAAKPESMQKWKTSRKLDFLGIPTYWGSGLAEHNNLRYRFMAMDRLGSDLQKVCEKNGGRLKKATVLQLSQGLVSVLEYIHEHEYVHADIKAANLMLGYRDPEQVYLADYGLSYRYCPDGDHKEYKENPKKGHNGTMEYTSLDAHKGLAPSRRGDLQILGFCLLHWLSGSLPWDSDLKNPVQVQEAKARLMDNLPGSVQQLSVSGASTDEVAAFLLYVKTLDYQEKPDYLHVKKLLGSVVKGKLDLSVPKDPAEKPTTKRQDPPTREKEARGARGASKAKAAATEVDEEPEEEKRKSKPVPARNARGPPITKPQSQQEDDDALPTVSRSLRPKRGPRVNYKEDDSEDEEEKEETARPRPIPECYLRGPPIGPRNQPKQETKSNWSCWEGENLTVTSERRLCPQRRKHKQSECKKEYQSYMDSHERFDERLLNHRDRYSYQQWWDSEHRDGRSERGESAHRGTKQEADPVQRGGLWSRLIFVSVFLFLGAVLGVCQSEFNPFF</sequence>
<dbReference type="Pfam" id="PF00069">
    <property type="entry name" value="Pkinase"/>
    <property type="match status" value="1"/>
</dbReference>
<dbReference type="PANTHER" id="PTHR11909">
    <property type="entry name" value="CASEIN KINASE-RELATED"/>
    <property type="match status" value="1"/>
</dbReference>
<protein>
    <recommendedName>
        <fullName evidence="1">non-specific serine/threonine protein kinase</fullName>
        <ecNumber evidence="1">2.7.11.1</ecNumber>
    </recommendedName>
</protein>
<reference evidence="7" key="2">
    <citation type="submission" date="2025-09" db="UniProtKB">
        <authorList>
            <consortium name="Ensembl"/>
        </authorList>
    </citation>
    <scope>IDENTIFICATION</scope>
</reference>
<dbReference type="STRING" id="56723.ENSLBEP00000035480"/>